<evidence type="ECO:0000313" key="3">
    <source>
        <dbReference type="Proteomes" id="UP000295063"/>
    </source>
</evidence>
<dbReference type="PANTHER" id="PTHR43861:SF1">
    <property type="entry name" value="TRANS-ACONITATE 2-METHYLTRANSFERASE"/>
    <property type="match status" value="1"/>
</dbReference>
<dbReference type="Gene3D" id="3.40.50.150">
    <property type="entry name" value="Vaccinia Virus protein VP39"/>
    <property type="match status" value="1"/>
</dbReference>
<dbReference type="Proteomes" id="UP000295063">
    <property type="component" value="Unassembled WGS sequence"/>
</dbReference>
<organism evidence="2 3">
    <name type="scientific">Anaerospora hongkongensis</name>
    <dbReference type="NCBI Taxonomy" id="244830"/>
    <lineage>
        <taxon>Bacteria</taxon>
        <taxon>Bacillati</taxon>
        <taxon>Bacillota</taxon>
        <taxon>Negativicutes</taxon>
        <taxon>Selenomonadales</taxon>
        <taxon>Sporomusaceae</taxon>
        <taxon>Anaerospora</taxon>
    </lineage>
</organism>
<dbReference type="InterPro" id="IPR013216">
    <property type="entry name" value="Methyltransf_11"/>
</dbReference>
<accession>A0A4R1Q5P6</accession>
<dbReference type="GO" id="GO:0008757">
    <property type="term" value="F:S-adenosylmethionine-dependent methyltransferase activity"/>
    <property type="evidence" value="ECO:0007669"/>
    <property type="project" value="InterPro"/>
</dbReference>
<proteinExistence type="predicted"/>
<dbReference type="InterPro" id="IPR029063">
    <property type="entry name" value="SAM-dependent_MTases_sf"/>
</dbReference>
<keyword evidence="2" id="KW-0808">Transferase</keyword>
<name>A0A4R1Q5P6_9FIRM</name>
<dbReference type="AlphaFoldDB" id="A0A4R1Q5P6"/>
<evidence type="ECO:0000259" key="1">
    <source>
        <dbReference type="Pfam" id="PF08241"/>
    </source>
</evidence>
<dbReference type="PANTHER" id="PTHR43861">
    <property type="entry name" value="TRANS-ACONITATE 2-METHYLTRANSFERASE-RELATED"/>
    <property type="match status" value="1"/>
</dbReference>
<dbReference type="GO" id="GO:0032259">
    <property type="term" value="P:methylation"/>
    <property type="evidence" value="ECO:0007669"/>
    <property type="project" value="UniProtKB-KW"/>
</dbReference>
<dbReference type="CDD" id="cd02440">
    <property type="entry name" value="AdoMet_MTases"/>
    <property type="match status" value="1"/>
</dbReference>
<dbReference type="SUPFAM" id="SSF53335">
    <property type="entry name" value="S-adenosyl-L-methionine-dependent methyltransferases"/>
    <property type="match status" value="1"/>
</dbReference>
<comment type="caution">
    <text evidence="2">The sequence shown here is derived from an EMBL/GenBank/DDBJ whole genome shotgun (WGS) entry which is preliminary data.</text>
</comment>
<dbReference type="EMBL" id="SLUI01000007">
    <property type="protein sequence ID" value="TCL36972.1"/>
    <property type="molecule type" value="Genomic_DNA"/>
</dbReference>
<keyword evidence="3" id="KW-1185">Reference proteome</keyword>
<protein>
    <submittedName>
        <fullName evidence="2">Methyltransferase family protein</fullName>
    </submittedName>
</protein>
<keyword evidence="2" id="KW-0489">Methyltransferase</keyword>
<feature type="domain" description="Methyltransferase type 11" evidence="1">
    <location>
        <begin position="61"/>
        <end position="155"/>
    </location>
</feature>
<dbReference type="RefSeq" id="WP_207900716.1">
    <property type="nucleotide sequence ID" value="NZ_SLUI01000007.1"/>
</dbReference>
<reference evidence="2 3" key="1">
    <citation type="submission" date="2019-03" db="EMBL/GenBank/DDBJ databases">
        <title>Genomic Encyclopedia of Type Strains, Phase IV (KMG-IV): sequencing the most valuable type-strain genomes for metagenomic binning, comparative biology and taxonomic classification.</title>
        <authorList>
            <person name="Goeker M."/>
        </authorList>
    </citation>
    <scope>NUCLEOTIDE SEQUENCE [LARGE SCALE GENOMIC DNA]</scope>
    <source>
        <strain evidence="2 3">DSM 15969</strain>
    </source>
</reference>
<evidence type="ECO:0000313" key="2">
    <source>
        <dbReference type="EMBL" id="TCL36972.1"/>
    </source>
</evidence>
<dbReference type="Pfam" id="PF08241">
    <property type="entry name" value="Methyltransf_11"/>
    <property type="match status" value="1"/>
</dbReference>
<gene>
    <name evidence="2" type="ORF">EV210_107237</name>
</gene>
<sequence>MECDSNKLMINDINGDSVSFDAYEKMAGYYFEDVDIKPFNAYFERPATLSLLPDVQGKSVLDAGCAAGWYSNWLLEQGANVTAVDFSPNMVAMTKKRVGNKAAVRQADLHEPLPFLADRSMDIVVSSLALHYLKTWEIVLAEFNRILKPQGLLIFSVHHPLRDFAAFPDSNYFRTETVEEEWEMNGETVKVRFYRRSLSTMITALLDAGLIIEKFLEPTPTRQFAELHPEDYKQLTTKPHFLMIRARKS</sequence>